<dbReference type="Pfam" id="PF10394">
    <property type="entry name" value="Hat1_N"/>
    <property type="match status" value="1"/>
</dbReference>
<keyword evidence="4" id="KW-0012">Acyltransferase</keyword>
<dbReference type="InterPro" id="IPR003323">
    <property type="entry name" value="OTU_dom"/>
</dbReference>
<keyword evidence="9" id="KW-1185">Reference proteome</keyword>
<feature type="compositionally biased region" description="Polar residues" evidence="6">
    <location>
        <begin position="330"/>
        <end position="339"/>
    </location>
</feature>
<dbReference type="PhylomeDB" id="A0A0G4ED89"/>
<dbReference type="Gene3D" id="3.90.360.10">
    <property type="entry name" value="Histone acetyl transferase 1 (HAT1), N-terminal domain"/>
    <property type="match status" value="1"/>
</dbReference>
<evidence type="ECO:0000256" key="1">
    <source>
        <dbReference type="ARBA" id="ARBA00010543"/>
    </source>
</evidence>
<dbReference type="InterPro" id="IPR038765">
    <property type="entry name" value="Papain-like_cys_pep_sf"/>
</dbReference>
<evidence type="ECO:0000313" key="8">
    <source>
        <dbReference type="EMBL" id="CEL93524.1"/>
    </source>
</evidence>
<dbReference type="EC" id="2.3.1.48" evidence="2"/>
<dbReference type="GO" id="GO:0004402">
    <property type="term" value="F:histone acetyltransferase activity"/>
    <property type="evidence" value="ECO:0007669"/>
    <property type="project" value="InterPro"/>
</dbReference>
<proteinExistence type="inferred from homology"/>
<comment type="catalytic activity">
    <reaction evidence="5">
        <text>L-lysyl-[protein] + acetyl-CoA = N(6)-acetyl-L-lysyl-[protein] + CoA + H(+)</text>
        <dbReference type="Rhea" id="RHEA:45948"/>
        <dbReference type="Rhea" id="RHEA-COMP:9752"/>
        <dbReference type="Rhea" id="RHEA-COMP:10731"/>
        <dbReference type="ChEBI" id="CHEBI:15378"/>
        <dbReference type="ChEBI" id="CHEBI:29969"/>
        <dbReference type="ChEBI" id="CHEBI:57287"/>
        <dbReference type="ChEBI" id="CHEBI:57288"/>
        <dbReference type="ChEBI" id="CHEBI:61930"/>
        <dbReference type="EC" id="2.3.1.48"/>
    </reaction>
</comment>
<accession>A0A0G4ED89</accession>
<dbReference type="InterPro" id="IPR016181">
    <property type="entry name" value="Acyl_CoA_acyltransferase"/>
</dbReference>
<organism evidence="8 9">
    <name type="scientific">Vitrella brassicaformis (strain CCMP3155)</name>
    <dbReference type="NCBI Taxonomy" id="1169540"/>
    <lineage>
        <taxon>Eukaryota</taxon>
        <taxon>Sar</taxon>
        <taxon>Alveolata</taxon>
        <taxon>Colpodellida</taxon>
        <taxon>Vitrellaceae</taxon>
        <taxon>Vitrella</taxon>
    </lineage>
</organism>
<protein>
    <recommendedName>
        <fullName evidence="2">histone acetyltransferase</fullName>
        <ecNumber evidence="2">2.3.1.48</ecNumber>
    </recommendedName>
</protein>
<feature type="compositionally biased region" description="Basic residues" evidence="6">
    <location>
        <begin position="825"/>
        <end position="834"/>
    </location>
</feature>
<evidence type="ECO:0000259" key="7">
    <source>
        <dbReference type="PROSITE" id="PS50802"/>
    </source>
</evidence>
<evidence type="ECO:0000256" key="3">
    <source>
        <dbReference type="ARBA" id="ARBA00022679"/>
    </source>
</evidence>
<reference evidence="8 9" key="1">
    <citation type="submission" date="2014-11" db="EMBL/GenBank/DDBJ databases">
        <authorList>
            <person name="Zhu J."/>
            <person name="Qi W."/>
            <person name="Song R."/>
        </authorList>
    </citation>
    <scope>NUCLEOTIDE SEQUENCE [LARGE SCALE GENOMIC DNA]</scope>
</reference>
<evidence type="ECO:0000256" key="6">
    <source>
        <dbReference type="SAM" id="MobiDB-lite"/>
    </source>
</evidence>
<dbReference type="InterPro" id="IPR037113">
    <property type="entry name" value="Hat1_N_sf"/>
</dbReference>
<feature type="region of interest" description="Disordered" evidence="6">
    <location>
        <begin position="314"/>
        <end position="339"/>
    </location>
</feature>
<dbReference type="SUPFAM" id="SSF55729">
    <property type="entry name" value="Acyl-CoA N-acyltransferases (Nat)"/>
    <property type="match status" value="1"/>
</dbReference>
<sequence>MQQVVIMSLQPRRSTRSRPQPAEGMGEPSSKKQRLEGRVTRSLRVNALSSVFFHPCGSLDDYRKPPVTFSPSFANHFFDTDQVIMGFEELAVRIYYIPDTFDLFVKVEGESPSFQASRKRVMDRLAMVPFPGGFCPSEHDFVAKLECRTTRGWPFLPPGERVGVLGHTAGAGDEQIEDQRWHVYLAYKRPLTSPGGGDYPSNSRKLRPRASSGPGCLSLCGFATAYTFWSPSTSRRRLRLSQFLIFPHYQRKGVGTEFLQLIYQQTLDDTKVGQMGVEDSAPAFVQLRDVVTVKVAIDRNVVSPLALYPPPPGAEIPSSASAAVPASSGLGLTNGQSQSELPLHWTRSRTRALHNALNDTGASSGGRPPRDSTRRGKRSESDVLPAGLMMPNGVPGASSAAAAASASAASGGMSRRSQKRRRSVGDGMDIDSGVPAVAARDVGMSTRSRKRGRDGGEANSSSAAAAAAAAAAGGGGGGGESHHGTGRSGMTSRGGRGKRSVDRSEGRKKVSQGRWMQRKVDPDAGQPRIDDRYTVHDIPCDGNCLFRSVADQMYGDQDLHGLVRTKCMEYMEANREYFQEFVWGERFEEHVHRMKQDREWGDEVEIQAMSQMYDCRIEIYDASTSELRHQTCSACSPHPMRLSHLSGLHYDSIVLCHGQRPLTTAAPGSVENRAIRRHRRRQGDAMQPHVIPSIDCLALNVKETEQQATRMTEVLQLALARRLTACSTASAYRLSVEERLRKDINEPHPVSKDKEDLPYFRMCHMWNDDRNLTEQQMKKALKDEWEELMQSYYQTIRKLRKLFPPPRHINNKRAADTQLDEGRQRGAKARRKNHQAGDGRKRPRVTAADAAAAHNPADQETTLPAAAAATAADDNEPTHIYNTRSKKRRVT</sequence>
<feature type="compositionally biased region" description="Basic and acidic residues" evidence="6">
    <location>
        <begin position="499"/>
        <end position="508"/>
    </location>
</feature>
<name>A0A0G4ED89_VITBC</name>
<dbReference type="GO" id="GO:0005634">
    <property type="term" value="C:nucleus"/>
    <property type="evidence" value="ECO:0007669"/>
    <property type="project" value="InterPro"/>
</dbReference>
<dbReference type="GO" id="GO:0031509">
    <property type="term" value="P:subtelomeric heterochromatin formation"/>
    <property type="evidence" value="ECO:0007669"/>
    <property type="project" value="InterPro"/>
</dbReference>
<dbReference type="InterPro" id="IPR017380">
    <property type="entry name" value="Hist_AcTrfase_B-typ_cat-su"/>
</dbReference>
<feature type="compositionally biased region" description="Basic and acidic residues" evidence="6">
    <location>
        <begin position="368"/>
        <end position="381"/>
    </location>
</feature>
<dbReference type="Proteomes" id="UP000041254">
    <property type="component" value="Unassembled WGS sequence"/>
</dbReference>
<dbReference type="EMBL" id="CDMY01000176">
    <property type="protein sequence ID" value="CEL93524.1"/>
    <property type="molecule type" value="Genomic_DNA"/>
</dbReference>
<feature type="compositionally biased region" description="Low complexity" evidence="6">
    <location>
        <begin position="317"/>
        <end position="328"/>
    </location>
</feature>
<dbReference type="CDD" id="cd22752">
    <property type="entry name" value="OTU_OTUD5-like"/>
    <property type="match status" value="1"/>
</dbReference>
<evidence type="ECO:0000256" key="2">
    <source>
        <dbReference type="ARBA" id="ARBA00013184"/>
    </source>
</evidence>
<evidence type="ECO:0000256" key="5">
    <source>
        <dbReference type="ARBA" id="ARBA00048017"/>
    </source>
</evidence>
<dbReference type="Gene3D" id="3.90.70.80">
    <property type="match status" value="1"/>
</dbReference>
<dbReference type="AlphaFoldDB" id="A0A0G4ED89"/>
<feature type="domain" description="OTU" evidence="7">
    <location>
        <begin position="533"/>
        <end position="656"/>
    </location>
</feature>
<feature type="compositionally biased region" description="Low complexity" evidence="6">
    <location>
        <begin position="397"/>
        <end position="410"/>
    </location>
</feature>
<evidence type="ECO:0000256" key="4">
    <source>
        <dbReference type="ARBA" id="ARBA00023315"/>
    </source>
</evidence>
<dbReference type="SUPFAM" id="SSF54001">
    <property type="entry name" value="Cysteine proteinases"/>
    <property type="match status" value="1"/>
</dbReference>
<keyword evidence="3" id="KW-0808">Transferase</keyword>
<dbReference type="PANTHER" id="PTHR12046">
    <property type="entry name" value="HISTONE ACETYLTRANSFERASE TYPE B CATALYTIC SUBUNIT"/>
    <property type="match status" value="1"/>
</dbReference>
<dbReference type="STRING" id="1169540.A0A0G4ED89"/>
<dbReference type="Gene3D" id="3.40.630.30">
    <property type="match status" value="1"/>
</dbReference>
<feature type="region of interest" description="Disordered" evidence="6">
    <location>
        <begin position="7"/>
        <end position="36"/>
    </location>
</feature>
<gene>
    <name evidence="8" type="ORF">Vbra_11234</name>
</gene>
<comment type="similarity">
    <text evidence="1">Belongs to the HAT1 family.</text>
</comment>
<dbReference type="Pfam" id="PF02338">
    <property type="entry name" value="OTU"/>
    <property type="match status" value="1"/>
</dbReference>
<dbReference type="GO" id="GO:0000781">
    <property type="term" value="C:chromosome, telomeric region"/>
    <property type="evidence" value="ECO:0007669"/>
    <property type="project" value="GOC"/>
</dbReference>
<dbReference type="InParanoid" id="A0A0G4ED89"/>
<dbReference type="VEuPathDB" id="CryptoDB:Vbra_11234"/>
<feature type="region of interest" description="Disordered" evidence="6">
    <location>
        <begin position="804"/>
        <end position="891"/>
    </location>
</feature>
<dbReference type="OrthoDB" id="10253098at2759"/>
<feature type="region of interest" description="Disordered" evidence="6">
    <location>
        <begin position="356"/>
        <end position="530"/>
    </location>
</feature>
<dbReference type="InterPro" id="IPR019467">
    <property type="entry name" value="Hat1_N"/>
</dbReference>
<feature type="compositionally biased region" description="Low complexity" evidence="6">
    <location>
        <begin position="457"/>
        <end position="471"/>
    </location>
</feature>
<evidence type="ECO:0000313" key="9">
    <source>
        <dbReference type="Proteomes" id="UP000041254"/>
    </source>
</evidence>
<dbReference type="PROSITE" id="PS50802">
    <property type="entry name" value="OTU"/>
    <property type="match status" value="1"/>
</dbReference>
<feature type="compositionally biased region" description="Basic and acidic residues" evidence="6">
    <location>
        <begin position="518"/>
        <end position="530"/>
    </location>
</feature>